<dbReference type="SMART" id="SM00827">
    <property type="entry name" value="PKS_AT"/>
    <property type="match status" value="1"/>
</dbReference>
<evidence type="ECO:0000256" key="3">
    <source>
        <dbReference type="ARBA" id="ARBA00022679"/>
    </source>
</evidence>
<dbReference type="InterPro" id="IPR014031">
    <property type="entry name" value="Ketoacyl_synth_C"/>
</dbReference>
<dbReference type="InterPro" id="IPR001227">
    <property type="entry name" value="Ac_transferase_dom_sf"/>
</dbReference>
<dbReference type="SMART" id="SM00825">
    <property type="entry name" value="PKS_KS"/>
    <property type="match status" value="1"/>
</dbReference>
<keyword evidence="11" id="KW-1185">Reference proteome</keyword>
<evidence type="ECO:0000259" key="8">
    <source>
        <dbReference type="PROSITE" id="PS50075"/>
    </source>
</evidence>
<dbReference type="GO" id="GO:0031177">
    <property type="term" value="F:phosphopantetheine binding"/>
    <property type="evidence" value="ECO:0007669"/>
    <property type="project" value="InterPro"/>
</dbReference>
<evidence type="ECO:0000313" key="11">
    <source>
        <dbReference type="Proteomes" id="UP000198959"/>
    </source>
</evidence>
<gene>
    <name evidence="10" type="ORF">GA0074692_2339</name>
</gene>
<name>A0A1C6SD20_9ACTN</name>
<dbReference type="Gene3D" id="3.30.70.3290">
    <property type="match status" value="1"/>
</dbReference>
<feature type="region of interest" description="Disordered" evidence="7">
    <location>
        <begin position="1009"/>
        <end position="1029"/>
    </location>
</feature>
<dbReference type="RefSeq" id="WP_091643062.1">
    <property type="nucleotide sequence ID" value="NZ_FMHW01000002.1"/>
</dbReference>
<dbReference type="Proteomes" id="UP000198959">
    <property type="component" value="Unassembled WGS sequence"/>
</dbReference>
<dbReference type="PANTHER" id="PTHR43775">
    <property type="entry name" value="FATTY ACID SYNTHASE"/>
    <property type="match status" value="1"/>
</dbReference>
<dbReference type="FunFam" id="3.40.47.10:FF:000042">
    <property type="entry name" value="Polyketide synthase Pks13"/>
    <property type="match status" value="1"/>
</dbReference>
<sequence>MTTQPLEEHPGAIAVVGMAARFPGARNTTEFWRNLCEGVESIQRHSREEALRHGMTPEQVDSPEYVNASGALEDVECFDGAFFGYSARESAMMDPQHRIFLECAYHAMEDAGYDGRRCDVPVGVYGGCTMDTYLVHNVLGSGGDALRAVGDMAAMLGHDKDFLTTRVSYKLDLRGPSIGVQTSCSSSLVAVHLACRALLDEECDLALAGGSSVRLPHGAGYLSTPSDTSAPDGHCRAFDADAAGPVVGNGVGVVVLKRLADAIRDGDQVHAVIRGSAVGNDGQAKSSYTAPSVSGQATVIERALARAAVSARDIDVVEAHGTATPIGDPIEVAALSRAFRQGTDETGYCLLGSVKPNIGHLDAAAGAAGLVKAILMVKHRRVPPVLHFRRANPRLELDSTPFRIPMDLTELSADRPVRASVNSVGMGGTNAHLVVEEAPARPRPEASRRSRHPVLLSARSATALDELSRSIGQHLREDHRADPADVAHTLATGRPEWEFRRVLSASSRAEIADGLLTKGSRRVRDGHADPAIRAAFLLAGQGAQRLGMGLSLAAAEPLVKAHLDTVFALFARHGVDLASALDPAAATAADKRARLAETDLTQPALFAVEWAVGRALLDCGVRPYALLGHSIGELVGATLANVFSLESAVEIVAARGRLLAATAPAAMAFAPLSEAEARAAIEGRELALAAVNGERLVTVAGTEAEVDRFLQEVPGGRLAVTRAFHSPLVAPAADEFVEVVSRHKLCPPEIPVVSNLTGDYLTDEQATSPEYWGQQMCATVRFADGLDRLSRDGVTCWFELSPDNSLDAMLGSGGQMGGEDRGRAARDLRIPILTGPNGGDAADLLDALTSYWLAGGEVAWAQLWHGERRMRVGLPLYPFERTRHWLDPGRPSPAPATSPQPIRPVTGSPDPGRTVAGPTTSDRTPMQAYLTALWLELLGGQEIGLQDDFFQAGGHSLLAMQMVTALQRDGAEGLAMTTVFELPTIAQLAAHLEAQGMRPPEPASAVFPPGPAAAATAPPVPAAVPGEPDDPVARLVASLAAMSEDEVEDRLARIREVGA</sequence>
<evidence type="ECO:0000313" key="10">
    <source>
        <dbReference type="EMBL" id="SCL27372.1"/>
    </source>
</evidence>
<dbReference type="Pfam" id="PF00550">
    <property type="entry name" value="PP-binding"/>
    <property type="match status" value="1"/>
</dbReference>
<protein>
    <submittedName>
        <fullName evidence="10">Acyl transferase domain-containing protein</fullName>
    </submittedName>
</protein>
<feature type="domain" description="Ketosynthase family 3 (KS3)" evidence="9">
    <location>
        <begin position="10"/>
        <end position="437"/>
    </location>
</feature>
<dbReference type="Gene3D" id="3.40.47.10">
    <property type="match status" value="1"/>
</dbReference>
<dbReference type="PROSITE" id="PS00012">
    <property type="entry name" value="PHOSPHOPANTETHEINE"/>
    <property type="match status" value="1"/>
</dbReference>
<dbReference type="EMBL" id="FMHW01000002">
    <property type="protein sequence ID" value="SCL27372.1"/>
    <property type="molecule type" value="Genomic_DNA"/>
</dbReference>
<dbReference type="Pfam" id="PF02801">
    <property type="entry name" value="Ketoacyl-synt_C"/>
    <property type="match status" value="1"/>
</dbReference>
<dbReference type="PROSITE" id="PS52004">
    <property type="entry name" value="KS3_2"/>
    <property type="match status" value="1"/>
</dbReference>
<keyword evidence="1" id="KW-0596">Phosphopantetheine</keyword>
<keyword evidence="3 10" id="KW-0808">Transferase</keyword>
<dbReference type="Gene3D" id="3.40.50.1820">
    <property type="entry name" value="alpha/beta hydrolase"/>
    <property type="match status" value="1"/>
</dbReference>
<dbReference type="InterPro" id="IPR009081">
    <property type="entry name" value="PP-bd_ACP"/>
</dbReference>
<dbReference type="Pfam" id="PF00698">
    <property type="entry name" value="Acyl_transf_1"/>
    <property type="match status" value="1"/>
</dbReference>
<evidence type="ECO:0000259" key="9">
    <source>
        <dbReference type="PROSITE" id="PS52004"/>
    </source>
</evidence>
<evidence type="ECO:0000256" key="5">
    <source>
        <dbReference type="ARBA" id="ARBA00023098"/>
    </source>
</evidence>
<dbReference type="InterPro" id="IPR014043">
    <property type="entry name" value="Acyl_transferase_dom"/>
</dbReference>
<dbReference type="PROSITE" id="PS50075">
    <property type="entry name" value="CARRIER"/>
    <property type="match status" value="1"/>
</dbReference>
<dbReference type="PANTHER" id="PTHR43775:SF51">
    <property type="entry name" value="INACTIVE PHENOLPHTHIOCEROL SYNTHESIS POLYKETIDE SYNTHASE TYPE I PKS1-RELATED"/>
    <property type="match status" value="1"/>
</dbReference>
<dbReference type="InterPro" id="IPR020841">
    <property type="entry name" value="PKS_Beta-ketoAc_synthase_dom"/>
</dbReference>
<dbReference type="SUPFAM" id="SSF53901">
    <property type="entry name" value="Thiolase-like"/>
    <property type="match status" value="1"/>
</dbReference>
<dbReference type="STRING" id="145854.GA0074692_2339"/>
<keyword evidence="2" id="KW-0597">Phosphoprotein</keyword>
<dbReference type="SUPFAM" id="SSF52151">
    <property type="entry name" value="FabD/lysophospholipase-like"/>
    <property type="match status" value="1"/>
</dbReference>
<feature type="region of interest" description="Disordered" evidence="7">
    <location>
        <begin position="887"/>
        <end position="922"/>
    </location>
</feature>
<dbReference type="OrthoDB" id="9778690at2"/>
<proteinExistence type="predicted"/>
<dbReference type="InterPro" id="IPR006162">
    <property type="entry name" value="Ppantetheine_attach_site"/>
</dbReference>
<reference evidence="11" key="1">
    <citation type="submission" date="2016-06" db="EMBL/GenBank/DDBJ databases">
        <authorList>
            <person name="Varghese N."/>
            <person name="Submissions Spin"/>
        </authorList>
    </citation>
    <scope>NUCLEOTIDE SEQUENCE [LARGE SCALE GENOMIC DNA]</scope>
    <source>
        <strain evidence="11">DSM 43817</strain>
    </source>
</reference>
<dbReference type="InterPro" id="IPR036736">
    <property type="entry name" value="ACP-like_sf"/>
</dbReference>
<keyword evidence="5" id="KW-0443">Lipid metabolism</keyword>
<evidence type="ECO:0000256" key="7">
    <source>
        <dbReference type="SAM" id="MobiDB-lite"/>
    </source>
</evidence>
<dbReference type="InterPro" id="IPR029058">
    <property type="entry name" value="AB_hydrolase_fold"/>
</dbReference>
<keyword evidence="6" id="KW-0511">Multifunctional enzyme</keyword>
<accession>A0A1C6SD20</accession>
<evidence type="ECO:0000256" key="6">
    <source>
        <dbReference type="ARBA" id="ARBA00023268"/>
    </source>
</evidence>
<feature type="domain" description="Carrier" evidence="8">
    <location>
        <begin position="921"/>
        <end position="996"/>
    </location>
</feature>
<dbReference type="Pfam" id="PF16197">
    <property type="entry name" value="KAsynt_C_assoc"/>
    <property type="match status" value="1"/>
</dbReference>
<keyword evidence="4" id="KW-0276">Fatty acid metabolism</keyword>
<dbReference type="InterPro" id="IPR032821">
    <property type="entry name" value="PKS_assoc"/>
</dbReference>
<feature type="compositionally biased region" description="Pro residues" evidence="7">
    <location>
        <begin position="890"/>
        <end position="902"/>
    </location>
</feature>
<dbReference type="SUPFAM" id="SSF47336">
    <property type="entry name" value="ACP-like"/>
    <property type="match status" value="1"/>
</dbReference>
<evidence type="ECO:0000256" key="2">
    <source>
        <dbReference type="ARBA" id="ARBA00022553"/>
    </source>
</evidence>
<dbReference type="CDD" id="cd00833">
    <property type="entry name" value="PKS"/>
    <property type="match status" value="1"/>
</dbReference>
<dbReference type="GO" id="GO:0006633">
    <property type="term" value="P:fatty acid biosynthetic process"/>
    <property type="evidence" value="ECO:0007669"/>
    <property type="project" value="TreeGrafter"/>
</dbReference>
<evidence type="ECO:0000256" key="1">
    <source>
        <dbReference type="ARBA" id="ARBA00022450"/>
    </source>
</evidence>
<dbReference type="Gene3D" id="3.40.366.10">
    <property type="entry name" value="Malonyl-Coenzyme A Acyl Carrier Protein, domain 2"/>
    <property type="match status" value="1"/>
</dbReference>
<dbReference type="InterPro" id="IPR020806">
    <property type="entry name" value="PKS_PP-bd"/>
</dbReference>
<dbReference type="InterPro" id="IPR016035">
    <property type="entry name" value="Acyl_Trfase/lysoPLipase"/>
</dbReference>
<dbReference type="InterPro" id="IPR014030">
    <property type="entry name" value="Ketoacyl_synth_N"/>
</dbReference>
<dbReference type="InterPro" id="IPR050091">
    <property type="entry name" value="PKS_NRPS_Biosynth_Enz"/>
</dbReference>
<organism evidence="10 11">
    <name type="scientific">Micromonospora pallida</name>
    <dbReference type="NCBI Taxonomy" id="145854"/>
    <lineage>
        <taxon>Bacteria</taxon>
        <taxon>Bacillati</taxon>
        <taxon>Actinomycetota</taxon>
        <taxon>Actinomycetes</taxon>
        <taxon>Micromonosporales</taxon>
        <taxon>Micromonosporaceae</taxon>
        <taxon>Micromonospora</taxon>
    </lineage>
</organism>
<dbReference type="InterPro" id="IPR016039">
    <property type="entry name" value="Thiolase-like"/>
</dbReference>
<evidence type="ECO:0000256" key="4">
    <source>
        <dbReference type="ARBA" id="ARBA00022832"/>
    </source>
</evidence>
<dbReference type="AlphaFoldDB" id="A0A1C6SD20"/>
<dbReference type="SMART" id="SM00823">
    <property type="entry name" value="PKS_PP"/>
    <property type="match status" value="1"/>
</dbReference>
<dbReference type="Pfam" id="PF00109">
    <property type="entry name" value="ketoacyl-synt"/>
    <property type="match status" value="1"/>
</dbReference>
<dbReference type="GO" id="GO:0004312">
    <property type="term" value="F:fatty acid synthase activity"/>
    <property type="evidence" value="ECO:0007669"/>
    <property type="project" value="TreeGrafter"/>
</dbReference>